<reference evidence="3" key="2">
    <citation type="submission" date="2024-10" db="UniProtKB">
        <authorList>
            <consortium name="EnsemblProtists"/>
        </authorList>
    </citation>
    <scope>IDENTIFICATION</scope>
</reference>
<keyword evidence="2" id="KW-0472">Membrane</keyword>
<feature type="region of interest" description="Disordered" evidence="1">
    <location>
        <begin position="1"/>
        <end position="110"/>
    </location>
</feature>
<keyword evidence="2" id="KW-0812">Transmembrane</keyword>
<dbReference type="Proteomes" id="UP000013827">
    <property type="component" value="Unassembled WGS sequence"/>
</dbReference>
<organism evidence="3 4">
    <name type="scientific">Emiliania huxleyi (strain CCMP1516)</name>
    <dbReference type="NCBI Taxonomy" id="280463"/>
    <lineage>
        <taxon>Eukaryota</taxon>
        <taxon>Haptista</taxon>
        <taxon>Haptophyta</taxon>
        <taxon>Prymnesiophyceae</taxon>
        <taxon>Isochrysidales</taxon>
        <taxon>Noelaerhabdaceae</taxon>
        <taxon>Emiliania</taxon>
    </lineage>
</organism>
<proteinExistence type="predicted"/>
<protein>
    <submittedName>
        <fullName evidence="3">Uncharacterized protein</fullName>
    </submittedName>
</protein>
<reference evidence="4" key="1">
    <citation type="journal article" date="2013" name="Nature">
        <title>Pan genome of the phytoplankton Emiliania underpins its global distribution.</title>
        <authorList>
            <person name="Read B.A."/>
            <person name="Kegel J."/>
            <person name="Klute M.J."/>
            <person name="Kuo A."/>
            <person name="Lefebvre S.C."/>
            <person name="Maumus F."/>
            <person name="Mayer C."/>
            <person name="Miller J."/>
            <person name="Monier A."/>
            <person name="Salamov A."/>
            <person name="Young J."/>
            <person name="Aguilar M."/>
            <person name="Claverie J.M."/>
            <person name="Frickenhaus S."/>
            <person name="Gonzalez K."/>
            <person name="Herman E.K."/>
            <person name="Lin Y.C."/>
            <person name="Napier J."/>
            <person name="Ogata H."/>
            <person name="Sarno A.F."/>
            <person name="Shmutz J."/>
            <person name="Schroeder D."/>
            <person name="de Vargas C."/>
            <person name="Verret F."/>
            <person name="von Dassow P."/>
            <person name="Valentin K."/>
            <person name="Van de Peer Y."/>
            <person name="Wheeler G."/>
            <person name="Dacks J.B."/>
            <person name="Delwiche C.F."/>
            <person name="Dyhrman S.T."/>
            <person name="Glockner G."/>
            <person name="John U."/>
            <person name="Richards T."/>
            <person name="Worden A.Z."/>
            <person name="Zhang X."/>
            <person name="Grigoriev I.V."/>
            <person name="Allen A.E."/>
            <person name="Bidle K."/>
            <person name="Borodovsky M."/>
            <person name="Bowler C."/>
            <person name="Brownlee C."/>
            <person name="Cock J.M."/>
            <person name="Elias M."/>
            <person name="Gladyshev V.N."/>
            <person name="Groth M."/>
            <person name="Guda C."/>
            <person name="Hadaegh A."/>
            <person name="Iglesias-Rodriguez M.D."/>
            <person name="Jenkins J."/>
            <person name="Jones B.M."/>
            <person name="Lawson T."/>
            <person name="Leese F."/>
            <person name="Lindquist E."/>
            <person name="Lobanov A."/>
            <person name="Lomsadze A."/>
            <person name="Malik S.B."/>
            <person name="Marsh M.E."/>
            <person name="Mackinder L."/>
            <person name="Mock T."/>
            <person name="Mueller-Roeber B."/>
            <person name="Pagarete A."/>
            <person name="Parker M."/>
            <person name="Probert I."/>
            <person name="Quesneville H."/>
            <person name="Raines C."/>
            <person name="Rensing S.A."/>
            <person name="Riano-Pachon D.M."/>
            <person name="Richier S."/>
            <person name="Rokitta S."/>
            <person name="Shiraiwa Y."/>
            <person name="Soanes D.M."/>
            <person name="van der Giezen M."/>
            <person name="Wahlund T.M."/>
            <person name="Williams B."/>
            <person name="Wilson W."/>
            <person name="Wolfe G."/>
            <person name="Wurch L.L."/>
        </authorList>
    </citation>
    <scope>NUCLEOTIDE SEQUENCE</scope>
</reference>
<evidence type="ECO:0000256" key="2">
    <source>
        <dbReference type="SAM" id="Phobius"/>
    </source>
</evidence>
<feature type="transmembrane region" description="Helical" evidence="2">
    <location>
        <begin position="179"/>
        <end position="202"/>
    </location>
</feature>
<keyword evidence="2" id="KW-1133">Transmembrane helix</keyword>
<keyword evidence="4" id="KW-1185">Reference proteome</keyword>
<dbReference type="EnsemblProtists" id="EOD24262">
    <property type="protein sequence ID" value="EOD24262"/>
    <property type="gene ID" value="EMIHUDRAFT_254812"/>
</dbReference>
<dbReference type="PaxDb" id="2903-EOD24262"/>
<sequence>MPHSYRSVAPDSRESNASAASLADEWHEPSSAVDLSSLLAADPLTPEPGLDGRRSLSPATDALLETPRTPDLSRRRSMAVAERGRANSAPLPSPRARRRASDGGQATAKRWPAAMRRLRQVVEERKPGASVERARRLARTAASELQRPRQAVGKARTAAARTAAVKHARQERSISNGQYYVLLIASLLLLATASFRVAYLALEAITHGLRWSRLLWSSQHEEFRVWTGMVCSDPWQAETVLCQAAGGSWLARELIRAKLATAE</sequence>
<evidence type="ECO:0000313" key="4">
    <source>
        <dbReference type="Proteomes" id="UP000013827"/>
    </source>
</evidence>
<evidence type="ECO:0000256" key="1">
    <source>
        <dbReference type="SAM" id="MobiDB-lite"/>
    </source>
</evidence>
<dbReference type="KEGG" id="ehx:EMIHUDRAFT_254812"/>
<dbReference type="RefSeq" id="XP_005776691.1">
    <property type="nucleotide sequence ID" value="XM_005776634.1"/>
</dbReference>
<dbReference type="HOGENOM" id="CLU_1060033_0_0_1"/>
<name>A0A0D3JL77_EMIH1</name>
<feature type="compositionally biased region" description="Low complexity" evidence="1">
    <location>
        <begin position="29"/>
        <end position="44"/>
    </location>
</feature>
<dbReference type="GeneID" id="17269810"/>
<accession>A0A0D3JL77</accession>
<dbReference type="AlphaFoldDB" id="A0A0D3JL77"/>
<evidence type="ECO:0000313" key="3">
    <source>
        <dbReference type="EnsemblProtists" id="EOD24262"/>
    </source>
</evidence>